<organism evidence="1 2">
    <name type="scientific">Candidatus Komeilibacteria bacterium RIFCSPLOWO2_02_FULL_48_11</name>
    <dbReference type="NCBI Taxonomy" id="1798553"/>
    <lineage>
        <taxon>Bacteria</taxon>
        <taxon>Candidatus Komeiliibacteriota</taxon>
    </lineage>
</organism>
<dbReference type="EMBL" id="MHKO01000015">
    <property type="protein sequence ID" value="OGY92754.1"/>
    <property type="molecule type" value="Genomic_DNA"/>
</dbReference>
<reference evidence="1 2" key="1">
    <citation type="journal article" date="2016" name="Nat. Commun.">
        <title>Thousands of microbial genomes shed light on interconnected biogeochemical processes in an aquifer system.</title>
        <authorList>
            <person name="Anantharaman K."/>
            <person name="Brown C.T."/>
            <person name="Hug L.A."/>
            <person name="Sharon I."/>
            <person name="Castelle C.J."/>
            <person name="Probst A.J."/>
            <person name="Thomas B.C."/>
            <person name="Singh A."/>
            <person name="Wilkins M.J."/>
            <person name="Karaoz U."/>
            <person name="Brodie E.L."/>
            <person name="Williams K.H."/>
            <person name="Hubbard S.S."/>
            <person name="Banfield J.F."/>
        </authorList>
    </citation>
    <scope>NUCLEOTIDE SEQUENCE [LARGE SCALE GENOMIC DNA]</scope>
</reference>
<evidence type="ECO:0000313" key="2">
    <source>
        <dbReference type="Proteomes" id="UP000178109"/>
    </source>
</evidence>
<dbReference type="Proteomes" id="UP000178109">
    <property type="component" value="Unassembled WGS sequence"/>
</dbReference>
<proteinExistence type="predicted"/>
<accession>A0A1G2BUC3</accession>
<evidence type="ECO:0000313" key="1">
    <source>
        <dbReference type="EMBL" id="OGY92754.1"/>
    </source>
</evidence>
<dbReference type="AlphaFoldDB" id="A0A1G2BUC3"/>
<gene>
    <name evidence="1" type="ORF">A3H70_02130</name>
</gene>
<dbReference type="STRING" id="1798553.A3H70_02130"/>
<protein>
    <submittedName>
        <fullName evidence="1">Uncharacterized protein</fullName>
    </submittedName>
</protein>
<name>A0A1G2BUC3_9BACT</name>
<comment type="caution">
    <text evidence="1">The sequence shown here is derived from an EMBL/GenBank/DDBJ whole genome shotgun (WGS) entry which is preliminary data.</text>
</comment>
<sequence length="130" mass="14867">MKINKRITDTYCRTFAVEKSGLVAISVSARCQSKKQLKSNTDEDLRVEINRAPFRELPPEKNIQQFNLPCTFNGSQLRGLKKTVTFLTVLEKGEHEIRLIPKRKSTPAALSRNMRVLSRPLQKSLALTRQ</sequence>